<dbReference type="OrthoDB" id="288590at2759"/>
<dbReference type="STRING" id="49390.A0A068UKW5"/>
<evidence type="ECO:0000256" key="2">
    <source>
        <dbReference type="ARBA" id="ARBA00022723"/>
    </source>
</evidence>
<accession>A0A068UKW5</accession>
<reference evidence="10" key="1">
    <citation type="journal article" date="2014" name="Science">
        <title>The coffee genome provides insight into the convergent evolution of caffeine biosynthesis.</title>
        <authorList>
            <person name="Denoeud F."/>
            <person name="Carretero-Paulet L."/>
            <person name="Dereeper A."/>
            <person name="Droc G."/>
            <person name="Guyot R."/>
            <person name="Pietrella M."/>
            <person name="Zheng C."/>
            <person name="Alberti A."/>
            <person name="Anthony F."/>
            <person name="Aprea G."/>
            <person name="Aury J.M."/>
            <person name="Bento P."/>
            <person name="Bernard M."/>
            <person name="Bocs S."/>
            <person name="Campa C."/>
            <person name="Cenci A."/>
            <person name="Combes M.C."/>
            <person name="Crouzillat D."/>
            <person name="Da Silva C."/>
            <person name="Daddiego L."/>
            <person name="De Bellis F."/>
            <person name="Dussert S."/>
            <person name="Garsmeur O."/>
            <person name="Gayraud T."/>
            <person name="Guignon V."/>
            <person name="Jahn K."/>
            <person name="Jamilloux V."/>
            <person name="Joet T."/>
            <person name="Labadie K."/>
            <person name="Lan T."/>
            <person name="Leclercq J."/>
            <person name="Lepelley M."/>
            <person name="Leroy T."/>
            <person name="Li L.T."/>
            <person name="Librado P."/>
            <person name="Lopez L."/>
            <person name="Munoz A."/>
            <person name="Noel B."/>
            <person name="Pallavicini A."/>
            <person name="Perrotta G."/>
            <person name="Poncet V."/>
            <person name="Pot D."/>
            <person name="Priyono X."/>
            <person name="Rigoreau M."/>
            <person name="Rouard M."/>
            <person name="Rozas J."/>
            <person name="Tranchant-Dubreuil C."/>
            <person name="VanBuren R."/>
            <person name="Zhang Q."/>
            <person name="Andrade A.C."/>
            <person name="Argout X."/>
            <person name="Bertrand B."/>
            <person name="de Kochko A."/>
            <person name="Graziosi G."/>
            <person name="Henry R.J."/>
            <person name="Jayarama X."/>
            <person name="Ming R."/>
            <person name="Nagai C."/>
            <person name="Rounsley S."/>
            <person name="Sankoff D."/>
            <person name="Giuliano G."/>
            <person name="Albert V.A."/>
            <person name="Wincker P."/>
            <person name="Lashermes P."/>
        </authorList>
    </citation>
    <scope>NUCLEOTIDE SEQUENCE [LARGE SCALE GENOMIC DNA]</scope>
    <source>
        <strain evidence="10">cv. DH200-94</strain>
    </source>
</reference>
<keyword evidence="2 6" id="KW-0479">Metal-binding</keyword>
<dbReference type="PhylomeDB" id="A0A068UKW5"/>
<evidence type="ECO:0000313" key="10">
    <source>
        <dbReference type="Proteomes" id="UP000295252"/>
    </source>
</evidence>
<gene>
    <name evidence="9" type="ORF">GSCOC_T00028003001</name>
</gene>
<feature type="compositionally biased region" description="Polar residues" evidence="7">
    <location>
        <begin position="51"/>
        <end position="61"/>
    </location>
</feature>
<protein>
    <recommendedName>
        <fullName evidence="8">Fe2OG dioxygenase domain-containing protein</fullName>
    </recommendedName>
</protein>
<dbReference type="InterPro" id="IPR026992">
    <property type="entry name" value="DIOX_N"/>
</dbReference>
<keyword evidence="10" id="KW-1185">Reference proteome</keyword>
<dbReference type="InParanoid" id="A0A068UKW5"/>
<dbReference type="GO" id="GO:0002238">
    <property type="term" value="P:response to molecule of fungal origin"/>
    <property type="evidence" value="ECO:0007669"/>
    <property type="project" value="UniProtKB-ARBA"/>
</dbReference>
<evidence type="ECO:0000256" key="7">
    <source>
        <dbReference type="SAM" id="MobiDB-lite"/>
    </source>
</evidence>
<comment type="similarity">
    <text evidence="1 6">Belongs to the iron/ascorbate-dependent oxidoreductase family.</text>
</comment>
<evidence type="ECO:0000256" key="4">
    <source>
        <dbReference type="ARBA" id="ARBA00023002"/>
    </source>
</evidence>
<dbReference type="PROSITE" id="PS51471">
    <property type="entry name" value="FE2OG_OXY"/>
    <property type="match status" value="1"/>
</dbReference>
<feature type="domain" description="Fe2OG dioxygenase" evidence="8">
    <location>
        <begin position="218"/>
        <end position="317"/>
    </location>
</feature>
<dbReference type="Proteomes" id="UP000295252">
    <property type="component" value="Chromosome IV"/>
</dbReference>
<dbReference type="GO" id="GO:0009805">
    <property type="term" value="P:coumarin biosynthetic process"/>
    <property type="evidence" value="ECO:0007669"/>
    <property type="project" value="UniProtKB-ARBA"/>
</dbReference>
<evidence type="ECO:0000256" key="5">
    <source>
        <dbReference type="ARBA" id="ARBA00023004"/>
    </source>
</evidence>
<dbReference type="SUPFAM" id="SSF51197">
    <property type="entry name" value="Clavaminate synthase-like"/>
    <property type="match status" value="1"/>
</dbReference>
<dbReference type="Gramene" id="CDP08879">
    <property type="protein sequence ID" value="CDP08879"/>
    <property type="gene ID" value="GSCOC_T00028003001"/>
</dbReference>
<organism evidence="9 10">
    <name type="scientific">Coffea canephora</name>
    <name type="common">Robusta coffee</name>
    <dbReference type="NCBI Taxonomy" id="49390"/>
    <lineage>
        <taxon>Eukaryota</taxon>
        <taxon>Viridiplantae</taxon>
        <taxon>Streptophyta</taxon>
        <taxon>Embryophyta</taxon>
        <taxon>Tracheophyta</taxon>
        <taxon>Spermatophyta</taxon>
        <taxon>Magnoliopsida</taxon>
        <taxon>eudicotyledons</taxon>
        <taxon>Gunneridae</taxon>
        <taxon>Pentapetalae</taxon>
        <taxon>asterids</taxon>
        <taxon>lamiids</taxon>
        <taxon>Gentianales</taxon>
        <taxon>Rubiaceae</taxon>
        <taxon>Ixoroideae</taxon>
        <taxon>Gardenieae complex</taxon>
        <taxon>Bertiereae - Coffeeae clade</taxon>
        <taxon>Coffeeae</taxon>
        <taxon>Coffea</taxon>
    </lineage>
</organism>
<dbReference type="FunFam" id="2.60.120.330:FF:000005">
    <property type="entry name" value="1-aminocyclopropane-1-carboxylate oxidase homolog 1"/>
    <property type="match status" value="1"/>
</dbReference>
<dbReference type="EMBL" id="HG739119">
    <property type="protein sequence ID" value="CDP08879.1"/>
    <property type="molecule type" value="Genomic_DNA"/>
</dbReference>
<dbReference type="InterPro" id="IPR005123">
    <property type="entry name" value="Oxoglu/Fe-dep_dioxygenase_dom"/>
</dbReference>
<keyword evidence="5 6" id="KW-0408">Iron</keyword>
<evidence type="ECO:0000256" key="1">
    <source>
        <dbReference type="ARBA" id="ARBA00008056"/>
    </source>
</evidence>
<keyword evidence="4 6" id="KW-0560">Oxidoreductase</keyword>
<dbReference type="InterPro" id="IPR044861">
    <property type="entry name" value="IPNS-like_FE2OG_OXY"/>
</dbReference>
<dbReference type="GO" id="GO:0016706">
    <property type="term" value="F:2-oxoglutarate-dependent dioxygenase activity"/>
    <property type="evidence" value="ECO:0007669"/>
    <property type="project" value="UniProtKB-ARBA"/>
</dbReference>
<dbReference type="GO" id="GO:0031418">
    <property type="term" value="F:L-ascorbic acid binding"/>
    <property type="evidence" value="ECO:0007669"/>
    <property type="project" value="UniProtKB-KW"/>
</dbReference>
<dbReference type="Pfam" id="PF14226">
    <property type="entry name" value="DIOX_N"/>
    <property type="match status" value="1"/>
</dbReference>
<dbReference type="GO" id="GO:0046872">
    <property type="term" value="F:metal ion binding"/>
    <property type="evidence" value="ECO:0007669"/>
    <property type="project" value="UniProtKB-KW"/>
</dbReference>
<dbReference type="InterPro" id="IPR027443">
    <property type="entry name" value="IPNS-like_sf"/>
</dbReference>
<dbReference type="Gene3D" id="2.60.120.330">
    <property type="entry name" value="B-lactam Antibiotic, Isopenicillin N Synthase, Chain"/>
    <property type="match status" value="1"/>
</dbReference>
<evidence type="ECO:0000259" key="8">
    <source>
        <dbReference type="PROSITE" id="PS51471"/>
    </source>
</evidence>
<dbReference type="PANTHER" id="PTHR10209:SF714">
    <property type="entry name" value="1-AMINOCYCLOPROPANE-1-CARBOXYLATE OXIDASE HOMOLOG 11-RELATED"/>
    <property type="match status" value="1"/>
</dbReference>
<sequence length="374" mass="42273">MTTLPELDGKVKELKEFDDTKVGVRGLLDSGVEKIPRIFIRPPESHDPEANKTTGADGSNSPLPPVPTIDLQGFDIPSRRAEIVDEISQALGAWGFFQMVNHGIPTGVLDNLLRSTREFHEQPEETRMEFYSRDPARKVKYYSTGDLYLTKVAQWKDTLSCDFDDTSKIDLESFPEICRNEIGDYLNRLNGLKNLLAELLSEALGLSRGHLASLECFDIQRLLCHYYPPCPEPDLTIGIMKHSDPYILTILLQDDIGGLQILHKNRWLDVTPVEGSLLVNAGDLLQLITNDKFTSVEHRVIAKRVGPRRSVACFIYPRNKNQSKPYGPVKELLSDRNPQIYRETSFNEYIRYYASKGLDGVKALPHFHLTSADS</sequence>
<evidence type="ECO:0000256" key="6">
    <source>
        <dbReference type="RuleBase" id="RU003682"/>
    </source>
</evidence>
<proteinExistence type="inferred from homology"/>
<keyword evidence="3" id="KW-0847">Vitamin C</keyword>
<dbReference type="Pfam" id="PF03171">
    <property type="entry name" value="2OG-FeII_Oxy"/>
    <property type="match status" value="1"/>
</dbReference>
<evidence type="ECO:0000256" key="3">
    <source>
        <dbReference type="ARBA" id="ARBA00022896"/>
    </source>
</evidence>
<dbReference type="OMA" id="ADMMQII"/>
<dbReference type="AlphaFoldDB" id="A0A068UKW5"/>
<dbReference type="PANTHER" id="PTHR10209">
    <property type="entry name" value="OXIDOREDUCTASE, 2OG-FE II OXYGENASE FAMILY PROTEIN"/>
    <property type="match status" value="1"/>
</dbReference>
<evidence type="ECO:0000313" key="9">
    <source>
        <dbReference type="EMBL" id="CDP08879.1"/>
    </source>
</evidence>
<name>A0A068UKW5_COFCA</name>
<feature type="region of interest" description="Disordered" evidence="7">
    <location>
        <begin position="38"/>
        <end position="66"/>
    </location>
</feature>